<dbReference type="Proteomes" id="UP000439983">
    <property type="component" value="Unassembled WGS sequence"/>
</dbReference>
<dbReference type="InterPro" id="IPR046184">
    <property type="entry name" value="DUF6212"/>
</dbReference>
<evidence type="ECO:0000313" key="3">
    <source>
        <dbReference type="Proteomes" id="UP000439983"/>
    </source>
</evidence>
<keyword evidence="1" id="KW-0175">Coiled coil</keyword>
<reference evidence="2 3" key="1">
    <citation type="journal article" date="2013" name="Genome Biol.">
        <title>Comparative genomics of the core and accessory genomes of 48 Sinorhizobium strains comprising five genospecies.</title>
        <authorList>
            <person name="Sugawara M."/>
            <person name="Epstein B."/>
            <person name="Badgley B.D."/>
            <person name="Unno T."/>
            <person name="Xu L."/>
            <person name="Reese J."/>
            <person name="Gyaneshwar P."/>
            <person name="Denny R."/>
            <person name="Mudge J."/>
            <person name="Bharti A.K."/>
            <person name="Farmer A.D."/>
            <person name="May G.D."/>
            <person name="Woodward J.E."/>
            <person name="Medigue C."/>
            <person name="Vallenet D."/>
            <person name="Lajus A."/>
            <person name="Rouy Z."/>
            <person name="Martinez-Vaz B."/>
            <person name="Tiffin P."/>
            <person name="Young N.D."/>
            <person name="Sadowsky M.J."/>
        </authorList>
    </citation>
    <scope>NUCLEOTIDE SEQUENCE [LARGE SCALE GENOMIC DNA]</scope>
    <source>
        <strain evidence="2 3">USDA4894</strain>
    </source>
</reference>
<evidence type="ECO:0000256" key="1">
    <source>
        <dbReference type="SAM" id="Coils"/>
    </source>
</evidence>
<gene>
    <name evidence="2" type="ORF">GHK62_11765</name>
</gene>
<protein>
    <recommendedName>
        <fullName evidence="4">Membrane-anchored protein</fullName>
    </recommendedName>
</protein>
<dbReference type="Pfam" id="PF19717">
    <property type="entry name" value="DUF6212"/>
    <property type="match status" value="1"/>
</dbReference>
<keyword evidence="3" id="KW-1185">Reference proteome</keyword>
<comment type="caution">
    <text evidence="2">The sequence shown here is derived from an EMBL/GenBank/DDBJ whole genome shotgun (WGS) entry which is preliminary data.</text>
</comment>
<evidence type="ECO:0008006" key="4">
    <source>
        <dbReference type="Google" id="ProtNLM"/>
    </source>
</evidence>
<dbReference type="EMBL" id="WITC01000042">
    <property type="protein sequence ID" value="MQX15423.1"/>
    <property type="molecule type" value="Genomic_DNA"/>
</dbReference>
<evidence type="ECO:0000313" key="2">
    <source>
        <dbReference type="EMBL" id="MQX15423.1"/>
    </source>
</evidence>
<sequence length="494" mass="53278">MQELTSSSVRQSPAKRRLVVASDRDRADVEGSDIEHLVHYLKAETDSRIPLQNAFPLIALAFSDEAEADLTEGLASLRALGTIPEIPLQRLDARRKTESLALVRALVEGGVGRLAGFAASVTSELAILRREREALLENYRALEDAFQARNWEPVTEIFAHDPYVDPKDEGIGQLLATGYVEQLLPVSSLGVAGVALHLHSVPKDGGELVVMLGYVESGEGVAEWTVPYAQVAAGWNFFALPRACGGGARTLRLRVSTTGTEMVGLSLGYPIASERYTARSDAAHADLDLRPLAFRVFTGLAGVRPARMPNMIAPTALLEGHFIEDYRLAVELLSQIVDVSVTPVVPEFQTVRFLEHEHAVVCHPLPSGISAGTIGRAVDPGTISFSASAVIDHPQGAPAAVSFLLAPANSNARSEVAELARKGAAKPSAFFSGWREVTAQQAININFQLDKPVREPMDLMILSRAVTDTVDFSWLKVSGFRLVKQSAGASHVRQ</sequence>
<dbReference type="RefSeq" id="WP_184108771.1">
    <property type="nucleotide sequence ID" value="NZ_JACIGA010000010.1"/>
</dbReference>
<proteinExistence type="predicted"/>
<dbReference type="AlphaFoldDB" id="A0A6N7LC47"/>
<accession>A0A6N7LC47</accession>
<name>A0A6N7LC47_SINTE</name>
<organism evidence="2 3">
    <name type="scientific">Sinorhizobium terangae</name>
    <dbReference type="NCBI Taxonomy" id="110322"/>
    <lineage>
        <taxon>Bacteria</taxon>
        <taxon>Pseudomonadati</taxon>
        <taxon>Pseudomonadota</taxon>
        <taxon>Alphaproteobacteria</taxon>
        <taxon>Hyphomicrobiales</taxon>
        <taxon>Rhizobiaceae</taxon>
        <taxon>Sinorhizobium/Ensifer group</taxon>
        <taxon>Sinorhizobium</taxon>
    </lineage>
</organism>
<feature type="coiled-coil region" evidence="1">
    <location>
        <begin position="118"/>
        <end position="145"/>
    </location>
</feature>